<dbReference type="Pfam" id="PF02782">
    <property type="entry name" value="FGGY_C"/>
    <property type="match status" value="1"/>
</dbReference>
<dbReference type="PANTHER" id="PTHR43435">
    <property type="entry name" value="RIBULOKINASE"/>
    <property type="match status" value="1"/>
</dbReference>
<feature type="domain" description="Carbohydrate kinase FGGY C-terminal" evidence="4">
    <location>
        <begin position="276"/>
        <end position="467"/>
    </location>
</feature>
<dbReference type="Pfam" id="PF00370">
    <property type="entry name" value="FGGY_N"/>
    <property type="match status" value="1"/>
</dbReference>
<reference evidence="5 6" key="1">
    <citation type="submission" date="2017-03" db="EMBL/GenBank/DDBJ databases">
        <authorList>
            <person name="Afonso C.L."/>
            <person name="Miller P.J."/>
            <person name="Scott M.A."/>
            <person name="Spackman E."/>
            <person name="Goraichik I."/>
            <person name="Dimitrov K.M."/>
            <person name="Suarez D.L."/>
            <person name="Swayne D.E."/>
        </authorList>
    </citation>
    <scope>NUCLEOTIDE SEQUENCE [LARGE SCALE GENOMIC DNA]</scope>
    <source>
        <strain evidence="5 6">CECT 8625</strain>
    </source>
</reference>
<keyword evidence="1 5" id="KW-0808">Transferase</keyword>
<dbReference type="InterPro" id="IPR018485">
    <property type="entry name" value="FGGY_C"/>
</dbReference>
<dbReference type="PIRSF" id="PIRSF000538">
    <property type="entry name" value="GlpK"/>
    <property type="match status" value="1"/>
</dbReference>
<dbReference type="GO" id="GO:0019150">
    <property type="term" value="F:D-ribulokinase activity"/>
    <property type="evidence" value="ECO:0007669"/>
    <property type="project" value="TreeGrafter"/>
</dbReference>
<organism evidence="5 6">
    <name type="scientific">Roseivivax jejudonensis</name>
    <dbReference type="NCBI Taxonomy" id="1529041"/>
    <lineage>
        <taxon>Bacteria</taxon>
        <taxon>Pseudomonadati</taxon>
        <taxon>Pseudomonadota</taxon>
        <taxon>Alphaproteobacteria</taxon>
        <taxon>Rhodobacterales</taxon>
        <taxon>Roseobacteraceae</taxon>
        <taxon>Roseivivax</taxon>
    </lineage>
</organism>
<evidence type="ECO:0000259" key="4">
    <source>
        <dbReference type="Pfam" id="PF02782"/>
    </source>
</evidence>
<dbReference type="InterPro" id="IPR018484">
    <property type="entry name" value="FGGY_N"/>
</dbReference>
<dbReference type="EMBL" id="FWFK01000002">
    <property type="protein sequence ID" value="SLN29382.1"/>
    <property type="molecule type" value="Genomic_DNA"/>
</dbReference>
<dbReference type="Proteomes" id="UP000193570">
    <property type="component" value="Unassembled WGS sequence"/>
</dbReference>
<dbReference type="AlphaFoldDB" id="A0A1X6YSD8"/>
<dbReference type="GO" id="GO:0005737">
    <property type="term" value="C:cytoplasm"/>
    <property type="evidence" value="ECO:0007669"/>
    <property type="project" value="TreeGrafter"/>
</dbReference>
<dbReference type="OrthoDB" id="9805576at2"/>
<evidence type="ECO:0000313" key="6">
    <source>
        <dbReference type="Proteomes" id="UP000193570"/>
    </source>
</evidence>
<gene>
    <name evidence="5" type="primary">araB_1</name>
    <name evidence="5" type="ORF">ROJ8625_01271</name>
</gene>
<proteinExistence type="predicted"/>
<protein>
    <submittedName>
        <fullName evidence="5">Ribulokinase</fullName>
        <ecNumber evidence="5">2.7.1.16</ecNumber>
    </submittedName>
</protein>
<evidence type="ECO:0000313" key="5">
    <source>
        <dbReference type="EMBL" id="SLN29382.1"/>
    </source>
</evidence>
<dbReference type="InterPro" id="IPR043129">
    <property type="entry name" value="ATPase_NBD"/>
</dbReference>
<dbReference type="SUPFAM" id="SSF53067">
    <property type="entry name" value="Actin-like ATPase domain"/>
    <property type="match status" value="2"/>
</dbReference>
<dbReference type="Gene3D" id="3.30.420.40">
    <property type="match status" value="1"/>
</dbReference>
<evidence type="ECO:0000256" key="1">
    <source>
        <dbReference type="ARBA" id="ARBA00022679"/>
    </source>
</evidence>
<feature type="domain" description="Carbohydrate kinase FGGY N-terminal" evidence="3">
    <location>
        <begin position="11"/>
        <end position="261"/>
    </location>
</feature>
<dbReference type="GO" id="GO:0019321">
    <property type="term" value="P:pentose metabolic process"/>
    <property type="evidence" value="ECO:0007669"/>
    <property type="project" value="TreeGrafter"/>
</dbReference>
<keyword evidence="6" id="KW-1185">Reference proteome</keyword>
<dbReference type="EC" id="2.7.1.16" evidence="5"/>
<sequence>MPSRLTEGPLYCGVDAGTASVRAGIFDASGAMLSRAVCPVAVHDLPGRRAEAASTEIWQAAARAVREARAIADVPAAAVAGLAFDATCSLVLADTTGAPLALGPEGRDVILWYDHRATEEAALCTATAHPVLETLGGAMSPEMQTPKLLWLKRRRPDLWARLGGAWDLTDWLGHMATGQGARSRNTLAAKWAHVAPADAIPPDFLAALDLADMPARAGLGQGVIAPGARLGALRASAAEALDLAPGIPVAAGLVDAFAGALAMLGGLDTRARTRSAALVAGTSSCIMVIGDAHWRAKGVWGPYADAILPGRVVHEGGQSATGALLDDVLARCPGLDHVGAQALAEAGLAAEGPGFGGEIDVLPDVNGNRTPFADPDLGAIFCGITLDRSPEGTARLYWRAAVGSALGLRQIVEHLRAAGPPIEALYVTGGHARSALLMQLLADATGCDVRVAEGCDGVLLGAAIAAAAPGRDLAATAQAMQPSWRRFTPRAAAARRLALDNTVFLRLQSERAAIGALKRG</sequence>
<dbReference type="RefSeq" id="WP_085791023.1">
    <property type="nucleotide sequence ID" value="NZ_FWFK01000002.1"/>
</dbReference>
<dbReference type="PANTHER" id="PTHR43435:SF4">
    <property type="entry name" value="FGGY CARBOHYDRATE KINASE DOMAIN-CONTAINING PROTEIN"/>
    <property type="match status" value="1"/>
</dbReference>
<dbReference type="GO" id="GO:0008741">
    <property type="term" value="F:ribulokinase activity"/>
    <property type="evidence" value="ECO:0007669"/>
    <property type="project" value="UniProtKB-EC"/>
</dbReference>
<evidence type="ECO:0000256" key="2">
    <source>
        <dbReference type="ARBA" id="ARBA00022777"/>
    </source>
</evidence>
<name>A0A1X6YSD8_9RHOB</name>
<dbReference type="InterPro" id="IPR000577">
    <property type="entry name" value="Carb_kinase_FGGY"/>
</dbReference>
<accession>A0A1X6YSD8</accession>
<dbReference type="Gene3D" id="1.20.58.2240">
    <property type="match status" value="1"/>
</dbReference>
<keyword evidence="2 5" id="KW-0418">Kinase</keyword>
<evidence type="ECO:0000259" key="3">
    <source>
        <dbReference type="Pfam" id="PF00370"/>
    </source>
</evidence>